<feature type="binding site" evidence="7">
    <location>
        <begin position="4"/>
        <end position="15"/>
    </location>
    <ligand>
        <name>NAD(+)</name>
        <dbReference type="ChEBI" id="CHEBI:57540"/>
    </ligand>
</feature>
<dbReference type="InterPro" id="IPR013131">
    <property type="entry name" value="Mannitol_DH_N"/>
</dbReference>
<dbReference type="GO" id="GO:0008926">
    <property type="term" value="F:mannitol-1-phosphate 5-dehydrogenase activity"/>
    <property type="evidence" value="ECO:0007669"/>
    <property type="project" value="UniProtKB-UniRule"/>
</dbReference>
<feature type="domain" description="Mannitol dehydrogenase N-terminal" evidence="8">
    <location>
        <begin position="3"/>
        <end position="199"/>
    </location>
</feature>
<dbReference type="HAMAP" id="MF_00196">
    <property type="entry name" value="Mannitol_dehydrog"/>
    <property type="match status" value="1"/>
</dbReference>
<keyword evidence="4 7" id="KW-0560">Oxidoreductase</keyword>
<evidence type="ECO:0000256" key="7">
    <source>
        <dbReference type="HAMAP-Rule" id="MF_00196"/>
    </source>
</evidence>
<dbReference type="GO" id="GO:0019592">
    <property type="term" value="P:mannitol catabolic process"/>
    <property type="evidence" value="ECO:0007669"/>
    <property type="project" value="TreeGrafter"/>
</dbReference>
<dbReference type="AlphaFoldDB" id="A0A285H729"/>
<name>A0A285H729_9FIRM</name>
<dbReference type="Gene3D" id="1.10.1040.10">
    <property type="entry name" value="N-(1-d-carboxylethyl)-l-norvaline Dehydrogenase, domain 2"/>
    <property type="match status" value="1"/>
</dbReference>
<proteinExistence type="inferred from homology"/>
<dbReference type="NCBIfam" id="NF002647">
    <property type="entry name" value="PRK02318.1-3"/>
    <property type="match status" value="1"/>
</dbReference>
<protein>
    <recommendedName>
        <fullName evidence="3 7">Mannitol-1-phosphate 5-dehydrogenase</fullName>
        <ecNumber evidence="2 7">1.1.1.17</ecNumber>
    </recommendedName>
</protein>
<dbReference type="OrthoDB" id="271711at2"/>
<dbReference type="NCBIfam" id="NF002650">
    <property type="entry name" value="PRK02318.2-2"/>
    <property type="match status" value="1"/>
</dbReference>
<dbReference type="InterPro" id="IPR013328">
    <property type="entry name" value="6PGD_dom2"/>
</dbReference>
<dbReference type="InterPro" id="IPR013118">
    <property type="entry name" value="Mannitol_DH_C"/>
</dbReference>
<comment type="catalytic activity">
    <reaction evidence="6 7">
        <text>D-mannitol 1-phosphate + NAD(+) = beta-D-fructose 6-phosphate + NADH + H(+)</text>
        <dbReference type="Rhea" id="RHEA:19661"/>
        <dbReference type="ChEBI" id="CHEBI:15378"/>
        <dbReference type="ChEBI" id="CHEBI:57540"/>
        <dbReference type="ChEBI" id="CHEBI:57634"/>
        <dbReference type="ChEBI" id="CHEBI:57945"/>
        <dbReference type="ChEBI" id="CHEBI:61381"/>
        <dbReference type="EC" id="1.1.1.17"/>
    </reaction>
</comment>
<evidence type="ECO:0000313" key="10">
    <source>
        <dbReference type="EMBL" id="SNY31557.1"/>
    </source>
</evidence>
<feature type="domain" description="Mannitol dehydrogenase C-terminal" evidence="9">
    <location>
        <begin position="205"/>
        <end position="375"/>
    </location>
</feature>
<gene>
    <name evidence="7" type="primary">mtlD</name>
    <name evidence="10" type="ORF">SAMN06265827_11519</name>
</gene>
<dbReference type="InterPro" id="IPR023027">
    <property type="entry name" value="Mannitol_DH_CS"/>
</dbReference>
<evidence type="ECO:0000259" key="8">
    <source>
        <dbReference type="Pfam" id="PF01232"/>
    </source>
</evidence>
<comment type="similarity">
    <text evidence="1 7">Belongs to the mannitol dehydrogenase family.</text>
</comment>
<reference evidence="11" key="1">
    <citation type="submission" date="2017-09" db="EMBL/GenBank/DDBJ databases">
        <authorList>
            <person name="Varghese N."/>
            <person name="Submissions S."/>
        </authorList>
    </citation>
    <scope>NUCLEOTIDE SEQUENCE [LARGE SCALE GENOMIC DNA]</scope>
    <source>
        <strain evidence="11">MSL47</strain>
    </source>
</reference>
<dbReference type="NCBIfam" id="NF002652">
    <property type="entry name" value="PRK02318.2-5"/>
    <property type="match status" value="1"/>
</dbReference>
<evidence type="ECO:0000259" key="9">
    <source>
        <dbReference type="Pfam" id="PF08125"/>
    </source>
</evidence>
<dbReference type="Pfam" id="PF01232">
    <property type="entry name" value="Mannitol_dh"/>
    <property type="match status" value="1"/>
</dbReference>
<dbReference type="InterPro" id="IPR000669">
    <property type="entry name" value="Mannitol_DH"/>
</dbReference>
<accession>A0A285H729</accession>
<dbReference type="SUPFAM" id="SSF48179">
    <property type="entry name" value="6-phosphogluconate dehydrogenase C-terminal domain-like"/>
    <property type="match status" value="1"/>
</dbReference>
<organism evidence="10 11">
    <name type="scientific">Orenia metallireducens</name>
    <dbReference type="NCBI Taxonomy" id="1413210"/>
    <lineage>
        <taxon>Bacteria</taxon>
        <taxon>Bacillati</taxon>
        <taxon>Bacillota</taxon>
        <taxon>Clostridia</taxon>
        <taxon>Halanaerobiales</taxon>
        <taxon>Halobacteroidaceae</taxon>
        <taxon>Orenia</taxon>
    </lineage>
</organism>
<dbReference type="PANTHER" id="PTHR30524">
    <property type="entry name" value="MANNITOL-1-PHOSPHATE 5-DEHYDROGENASE"/>
    <property type="match status" value="1"/>
</dbReference>
<dbReference type="RefSeq" id="WP_097018111.1">
    <property type="nucleotide sequence ID" value="NZ_OBDZ01000015.1"/>
</dbReference>
<dbReference type="Gene3D" id="3.40.50.720">
    <property type="entry name" value="NAD(P)-binding Rossmann-like Domain"/>
    <property type="match status" value="1"/>
</dbReference>
<evidence type="ECO:0000256" key="3">
    <source>
        <dbReference type="ARBA" id="ARBA00016219"/>
    </source>
</evidence>
<evidence type="ECO:0000256" key="2">
    <source>
        <dbReference type="ARBA" id="ARBA00012939"/>
    </source>
</evidence>
<keyword evidence="5 7" id="KW-0520">NAD</keyword>
<dbReference type="PRINTS" id="PR00084">
    <property type="entry name" value="MTLDHDRGNASE"/>
</dbReference>
<dbReference type="EMBL" id="OBDZ01000015">
    <property type="protein sequence ID" value="SNY31557.1"/>
    <property type="molecule type" value="Genomic_DNA"/>
</dbReference>
<dbReference type="Pfam" id="PF08125">
    <property type="entry name" value="Mannitol_dh_C"/>
    <property type="match status" value="1"/>
</dbReference>
<dbReference type="PANTHER" id="PTHR30524:SF0">
    <property type="entry name" value="ALTRONATE OXIDOREDUCTASE-RELATED"/>
    <property type="match status" value="1"/>
</dbReference>
<evidence type="ECO:0000256" key="5">
    <source>
        <dbReference type="ARBA" id="ARBA00023027"/>
    </source>
</evidence>
<dbReference type="STRING" id="1413210.U472_04280"/>
<dbReference type="GO" id="GO:0005829">
    <property type="term" value="C:cytosol"/>
    <property type="evidence" value="ECO:0007669"/>
    <property type="project" value="TreeGrafter"/>
</dbReference>
<dbReference type="PROSITE" id="PS00974">
    <property type="entry name" value="MANNITOL_DHGENASE"/>
    <property type="match status" value="1"/>
</dbReference>
<sequence length="386" mass="43037">MKKAVHFGAGNIGRGFIGLLLGLSDYEVVFVDVNEEILAALNKNNRYKVLEVGGAEEKEYTVNNVRGINGKEISTVAKEIADADIVTAAVGPNNLKFIAPAIAEGLKIRLEKARPTELNIIACENAVKASTELKDYVYQNLDENLQEKADLYIGFPDSAVDRIVPPQEITESLEVKVEPFKEWIVDQTQFKGEIPEIEGMNLTDNLVAFVERKIFTLNTGHCGTAYMGYYKGYQYIHEAIKDEEIYKTIKEALMESGSSLIEFYGFDEDTHKSYINKILKRFENPALMDSVTRVGRDPLRKLGAKDRLVKPASRAVEMGKFPTNLAKCIALGFLFDVDGDEAAQKIQDKIEKEGIERTLEAVTGLAPEGDLGQEVLKQYKELLDNL</sequence>
<dbReference type="SUPFAM" id="SSF51735">
    <property type="entry name" value="NAD(P)-binding Rossmann-fold domains"/>
    <property type="match status" value="1"/>
</dbReference>
<evidence type="ECO:0000256" key="1">
    <source>
        <dbReference type="ARBA" id="ARBA00006541"/>
    </source>
</evidence>
<dbReference type="Proteomes" id="UP000219573">
    <property type="component" value="Unassembled WGS sequence"/>
</dbReference>
<dbReference type="NCBIfam" id="NF002646">
    <property type="entry name" value="PRK02318.1-2"/>
    <property type="match status" value="1"/>
</dbReference>
<keyword evidence="11" id="KW-1185">Reference proteome</keyword>
<dbReference type="EC" id="1.1.1.17" evidence="2 7"/>
<evidence type="ECO:0000313" key="11">
    <source>
        <dbReference type="Proteomes" id="UP000219573"/>
    </source>
</evidence>
<dbReference type="InterPro" id="IPR023028">
    <property type="entry name" value="Mannitol_1_phos_5_DH"/>
</dbReference>
<dbReference type="InterPro" id="IPR036291">
    <property type="entry name" value="NAD(P)-bd_dom_sf"/>
</dbReference>
<evidence type="ECO:0000256" key="6">
    <source>
        <dbReference type="ARBA" id="ARBA00048615"/>
    </source>
</evidence>
<dbReference type="InterPro" id="IPR008927">
    <property type="entry name" value="6-PGluconate_DH-like_C_sf"/>
</dbReference>
<evidence type="ECO:0000256" key="4">
    <source>
        <dbReference type="ARBA" id="ARBA00023002"/>
    </source>
</evidence>